<evidence type="ECO:0000313" key="2">
    <source>
        <dbReference type="EMBL" id="CAB4190160.1"/>
    </source>
</evidence>
<dbReference type="EMBL" id="LR796445">
    <property type="protein sequence ID" value="CAB4145856.1"/>
    <property type="molecule type" value="Genomic_DNA"/>
</dbReference>
<organism evidence="1">
    <name type="scientific">uncultured Caudovirales phage</name>
    <dbReference type="NCBI Taxonomy" id="2100421"/>
    <lineage>
        <taxon>Viruses</taxon>
        <taxon>Duplodnaviria</taxon>
        <taxon>Heunggongvirae</taxon>
        <taxon>Uroviricota</taxon>
        <taxon>Caudoviricetes</taxon>
        <taxon>Peduoviridae</taxon>
        <taxon>Maltschvirus</taxon>
        <taxon>Maltschvirus maltsch</taxon>
    </lineage>
</organism>
<accession>A0A6J5ML57</accession>
<dbReference type="InterPro" id="IPR021739">
    <property type="entry name" value="SaV-like"/>
</dbReference>
<proteinExistence type="predicted"/>
<reference evidence="1" key="1">
    <citation type="submission" date="2020-04" db="EMBL/GenBank/DDBJ databases">
        <authorList>
            <person name="Chiriac C."/>
            <person name="Salcher M."/>
            <person name="Ghai R."/>
            <person name="Kavagutti S V."/>
        </authorList>
    </citation>
    <scope>NUCLEOTIDE SEQUENCE</scope>
</reference>
<gene>
    <name evidence="2" type="ORF">UFOVP1207_51</name>
    <name evidence="1" type="ORF">UFOVP474_55</name>
</gene>
<evidence type="ECO:0000313" key="1">
    <source>
        <dbReference type="EMBL" id="CAB4145856.1"/>
    </source>
</evidence>
<sequence length="71" mass="8050">MSADDTQVGGTHYKEMPVQPWTVMQAVLSHEEFIGFLKGNVIKYSMRQGRKDGTDDLAKAQHYLAKLNEHT</sequence>
<protein>
    <submittedName>
        <fullName evidence="1">SaV-like</fullName>
    </submittedName>
</protein>
<dbReference type="EMBL" id="LR797155">
    <property type="protein sequence ID" value="CAB4190160.1"/>
    <property type="molecule type" value="Genomic_DNA"/>
</dbReference>
<name>A0A6J5ML57_9CAUD</name>
<dbReference type="Pfam" id="PF11753">
    <property type="entry name" value="DUF3310"/>
    <property type="match status" value="1"/>
</dbReference>